<dbReference type="OrthoDB" id="9806396at2"/>
<dbReference type="GO" id="GO:0022627">
    <property type="term" value="C:cytosolic small ribosomal subunit"/>
    <property type="evidence" value="ECO:0007669"/>
    <property type="project" value="TreeGrafter"/>
</dbReference>
<dbReference type="Pfam" id="PF00189">
    <property type="entry name" value="Ribosomal_S3_C"/>
    <property type="match status" value="1"/>
</dbReference>
<evidence type="ECO:0000259" key="7">
    <source>
        <dbReference type="Pfam" id="PF00189"/>
    </source>
</evidence>
<dbReference type="InterPro" id="IPR015946">
    <property type="entry name" value="KH_dom-like_a/b"/>
</dbReference>
<feature type="domain" description="Small ribosomal subunit protein uS3 C-terminal" evidence="7">
    <location>
        <begin position="128"/>
        <end position="208"/>
    </location>
</feature>
<dbReference type="GO" id="GO:0003729">
    <property type="term" value="F:mRNA binding"/>
    <property type="evidence" value="ECO:0007669"/>
    <property type="project" value="UniProtKB-UniRule"/>
</dbReference>
<name>G8C321_9MOLU</name>
<dbReference type="InterPro" id="IPR018280">
    <property type="entry name" value="Ribosomal_uS3_CS"/>
</dbReference>
<organism evidence="8">
    <name type="scientific">Candidatus Mycoplasma haematominutum 'Birmingham 1'</name>
    <dbReference type="NCBI Taxonomy" id="1116213"/>
    <lineage>
        <taxon>Bacteria</taxon>
        <taxon>Bacillati</taxon>
        <taxon>Mycoplasmatota</taxon>
        <taxon>Mollicutes</taxon>
        <taxon>Mycoplasmataceae</taxon>
        <taxon>Mycoplasma</taxon>
    </lineage>
</organism>
<dbReference type="InterPro" id="IPR057258">
    <property type="entry name" value="Ribosomal_uS3"/>
</dbReference>
<dbReference type="AlphaFoldDB" id="G8C321"/>
<reference evidence="8" key="1">
    <citation type="submission" date="2011-11" db="EMBL/GenBank/DDBJ databases">
        <title>Complete genome sequence of Candidatus Mycoplasma haemominutum.</title>
        <authorList>
            <person name="Barker E.N."/>
            <person name="Darby A.C."/>
            <person name="Helps C.R."/>
            <person name="Peters I.R."/>
            <person name="Hughes M.A."/>
            <person name="Radford A.D."/>
            <person name="Novacco M."/>
            <person name="Boretti F."/>
            <person name="Hofmann-Lehmann R."/>
            <person name="Tasker S."/>
        </authorList>
    </citation>
    <scope>NUCLEOTIDE SEQUENCE</scope>
    <source>
        <strain evidence="8">Birmingham 1</strain>
    </source>
</reference>
<reference evidence="8" key="2">
    <citation type="submission" date="2011-11" db="EMBL/GenBank/DDBJ databases">
        <authorList>
            <person name="Barker E."/>
        </authorList>
    </citation>
    <scope>NUCLEOTIDE SEQUENCE</scope>
    <source>
        <strain evidence="8">Birmingham 1</strain>
    </source>
</reference>
<evidence type="ECO:0000256" key="3">
    <source>
        <dbReference type="ARBA" id="ARBA00022980"/>
    </source>
</evidence>
<dbReference type="KEGG" id="mhb:MHM_02010"/>
<dbReference type="SUPFAM" id="SSF54821">
    <property type="entry name" value="Ribosomal protein S3 C-terminal domain"/>
    <property type="match status" value="1"/>
</dbReference>
<dbReference type="PANTHER" id="PTHR11760">
    <property type="entry name" value="30S/40S RIBOSOMAL PROTEIN S3"/>
    <property type="match status" value="1"/>
</dbReference>
<dbReference type="InterPro" id="IPR005704">
    <property type="entry name" value="Ribosomal_uS3_bac-typ"/>
</dbReference>
<gene>
    <name evidence="5 8" type="primary">rpsC</name>
    <name evidence="8" type="ORF">MHM_02010</name>
</gene>
<evidence type="ECO:0000256" key="6">
    <source>
        <dbReference type="RuleBase" id="RU003624"/>
    </source>
</evidence>
<dbReference type="HOGENOM" id="CLU_058591_0_2_14"/>
<comment type="function">
    <text evidence="5">Binds the lower part of the 30S subunit head. Binds mRNA in the 70S ribosome, positioning it for translation.</text>
</comment>
<evidence type="ECO:0000256" key="1">
    <source>
        <dbReference type="ARBA" id="ARBA00010761"/>
    </source>
</evidence>
<dbReference type="PANTHER" id="PTHR11760:SF19">
    <property type="entry name" value="SMALL RIBOSOMAL SUBUNIT PROTEIN US3C"/>
    <property type="match status" value="1"/>
</dbReference>
<dbReference type="PATRIC" id="fig|1116213.3.peg.212"/>
<evidence type="ECO:0000256" key="4">
    <source>
        <dbReference type="ARBA" id="ARBA00023274"/>
    </source>
</evidence>
<dbReference type="Gene3D" id="3.30.1140.32">
    <property type="entry name" value="Ribosomal protein S3, C-terminal domain"/>
    <property type="match status" value="1"/>
</dbReference>
<dbReference type="InterPro" id="IPR001351">
    <property type="entry name" value="Ribosomal_uS3_C"/>
</dbReference>
<evidence type="ECO:0000313" key="8">
    <source>
        <dbReference type="EMBL" id="CCE66719.1"/>
    </source>
</evidence>
<comment type="subunit">
    <text evidence="5">Part of the 30S ribosomal subunit. Forms a tight complex with proteins S10 and S14.</text>
</comment>
<sequence length="241" mass="27499">MGQKSNPNCVRLGFNKNWLSRWNAPDKKSAAQWILEDEKIRKYLNTECREGILAQIELDRFMNYTGTWMITITLHLVEVGLFDHEKERERLTRALKKLISGAWEVEIVFLELKNPGVSAIVLANEVVTMLEDRVPLRITLKRTIKTAMYAGAKGIRIQVSGRINGADMARSESATEGEIPCSTLRANIEYAYKVARTTYGVLGVKVWVNRGLYFGEYYAPMPEKVKVFRDETGRYVIAEST</sequence>
<dbReference type="CDD" id="cd02412">
    <property type="entry name" value="KH-II_30S_S3"/>
    <property type="match status" value="1"/>
</dbReference>
<accession>G8C321</accession>
<keyword evidence="4 5" id="KW-0687">Ribonucleoprotein</keyword>
<keyword evidence="3 5" id="KW-0689">Ribosomal protein</keyword>
<evidence type="ECO:0000256" key="2">
    <source>
        <dbReference type="ARBA" id="ARBA00022884"/>
    </source>
</evidence>
<protein>
    <recommendedName>
        <fullName evidence="5">Small ribosomal subunit protein uS3</fullName>
    </recommendedName>
</protein>
<dbReference type="SUPFAM" id="SSF54814">
    <property type="entry name" value="Prokaryotic type KH domain (KH-domain type II)"/>
    <property type="match status" value="1"/>
</dbReference>
<dbReference type="HAMAP" id="MF_01309_B">
    <property type="entry name" value="Ribosomal_uS3_B"/>
    <property type="match status" value="1"/>
</dbReference>
<dbReference type="NCBIfam" id="TIGR01009">
    <property type="entry name" value="rpsC_bact"/>
    <property type="match status" value="1"/>
</dbReference>
<proteinExistence type="inferred from homology"/>
<dbReference type="Gene3D" id="3.30.300.20">
    <property type="match status" value="1"/>
</dbReference>
<keyword evidence="2" id="KW-0694">RNA-binding</keyword>
<dbReference type="EMBL" id="HE613254">
    <property type="protein sequence ID" value="CCE66719.1"/>
    <property type="molecule type" value="Genomic_DNA"/>
</dbReference>
<dbReference type="GO" id="GO:0003735">
    <property type="term" value="F:structural constituent of ribosome"/>
    <property type="evidence" value="ECO:0007669"/>
    <property type="project" value="InterPro"/>
</dbReference>
<evidence type="ECO:0000256" key="5">
    <source>
        <dbReference type="HAMAP-Rule" id="MF_01309"/>
    </source>
</evidence>
<dbReference type="InterPro" id="IPR009019">
    <property type="entry name" value="KH_sf_prok-type"/>
</dbReference>
<comment type="similarity">
    <text evidence="1 5 6">Belongs to the universal ribosomal protein uS3 family.</text>
</comment>
<dbReference type="PROSITE" id="PS00548">
    <property type="entry name" value="RIBOSOMAL_S3"/>
    <property type="match status" value="1"/>
</dbReference>
<dbReference type="RefSeq" id="WP_015511584.1">
    <property type="nucleotide sequence ID" value="NC_021007.1"/>
</dbReference>
<dbReference type="GO" id="GO:0006412">
    <property type="term" value="P:translation"/>
    <property type="evidence" value="ECO:0007669"/>
    <property type="project" value="UniProtKB-UniRule"/>
</dbReference>
<dbReference type="InterPro" id="IPR036419">
    <property type="entry name" value="Ribosomal_S3_C_sf"/>
</dbReference>